<keyword evidence="2" id="KW-1185">Reference proteome</keyword>
<reference evidence="1 2" key="1">
    <citation type="submission" date="2023-02" db="EMBL/GenBank/DDBJ databases">
        <title>LHISI_Scaffold_Assembly.</title>
        <authorList>
            <person name="Stuart O.P."/>
            <person name="Cleave R."/>
            <person name="Magrath M.J.L."/>
            <person name="Mikheyev A.S."/>
        </authorList>
    </citation>
    <scope>NUCLEOTIDE SEQUENCE [LARGE SCALE GENOMIC DNA]</scope>
    <source>
        <strain evidence="1">Daus_M_001</strain>
        <tissue evidence="1">Leg muscle</tissue>
    </source>
</reference>
<evidence type="ECO:0000313" key="1">
    <source>
        <dbReference type="EMBL" id="KAJ8877005.1"/>
    </source>
</evidence>
<organism evidence="1 2">
    <name type="scientific">Dryococelus australis</name>
    <dbReference type="NCBI Taxonomy" id="614101"/>
    <lineage>
        <taxon>Eukaryota</taxon>
        <taxon>Metazoa</taxon>
        <taxon>Ecdysozoa</taxon>
        <taxon>Arthropoda</taxon>
        <taxon>Hexapoda</taxon>
        <taxon>Insecta</taxon>
        <taxon>Pterygota</taxon>
        <taxon>Neoptera</taxon>
        <taxon>Polyneoptera</taxon>
        <taxon>Phasmatodea</taxon>
        <taxon>Verophasmatodea</taxon>
        <taxon>Anareolatae</taxon>
        <taxon>Phasmatidae</taxon>
        <taxon>Eurycanthinae</taxon>
        <taxon>Dryococelus</taxon>
    </lineage>
</organism>
<dbReference type="Gene3D" id="2.40.70.10">
    <property type="entry name" value="Acid Proteases"/>
    <property type="match status" value="1"/>
</dbReference>
<comment type="caution">
    <text evidence="1">The sequence shown here is derived from an EMBL/GenBank/DDBJ whole genome shotgun (WGS) entry which is preliminary data.</text>
</comment>
<gene>
    <name evidence="1" type="ORF">PR048_021457</name>
</gene>
<sequence>MADNWKWWLQQFYWYSVVTNLKKKSPMVQVATFMTVIGQDAANIYNTFTLTEKEENDIEVTKEKFDAYFSPKANLTYERYIFKKLVQVDGQPFDEFLTAIISQGNKCEFQELSDSLLCIKIVVGIVSDSARKASCSTEETFIISTLSQNKNEMYWIETLTLHRNYRVKFKLDTGAQCNVLTTSVASKCECQILPSKTKYLVSFSKDSVPVLGEAKVNVMTNSNKVATVPFVIVDNGFQCILGRESCENLGFIK</sequence>
<dbReference type="PANTHER" id="PTHR33198:SF20">
    <property type="entry name" value="RETROTRANSPOSON GAG DOMAIN-CONTAINING PROTEIN"/>
    <property type="match status" value="1"/>
</dbReference>
<evidence type="ECO:0008006" key="3">
    <source>
        <dbReference type="Google" id="ProtNLM"/>
    </source>
</evidence>
<feature type="non-terminal residue" evidence="1">
    <location>
        <position position="253"/>
    </location>
</feature>
<dbReference type="InterPro" id="IPR021109">
    <property type="entry name" value="Peptidase_aspartic_dom_sf"/>
</dbReference>
<protein>
    <recommendedName>
        <fullName evidence="3">Peptidase A2 domain-containing protein</fullName>
    </recommendedName>
</protein>
<dbReference type="CDD" id="cd05481">
    <property type="entry name" value="retropepsin_like_LTR_1"/>
    <property type="match status" value="1"/>
</dbReference>
<dbReference type="Pfam" id="PF13650">
    <property type="entry name" value="Asp_protease_2"/>
    <property type="match status" value="1"/>
</dbReference>
<dbReference type="SUPFAM" id="SSF50630">
    <property type="entry name" value="Acid proteases"/>
    <property type="match status" value="1"/>
</dbReference>
<accession>A0ABQ9GY91</accession>
<evidence type="ECO:0000313" key="2">
    <source>
        <dbReference type="Proteomes" id="UP001159363"/>
    </source>
</evidence>
<dbReference type="PANTHER" id="PTHR33198">
    <property type="entry name" value="ANK_REP_REGION DOMAIN-CONTAINING PROTEIN-RELATED"/>
    <property type="match status" value="1"/>
</dbReference>
<proteinExistence type="predicted"/>
<dbReference type="Proteomes" id="UP001159363">
    <property type="component" value="Chromosome 7"/>
</dbReference>
<name>A0ABQ9GY91_9NEOP</name>
<dbReference type="EMBL" id="JARBHB010000008">
    <property type="protein sequence ID" value="KAJ8877005.1"/>
    <property type="molecule type" value="Genomic_DNA"/>
</dbReference>